<evidence type="ECO:0000313" key="3">
    <source>
        <dbReference type="Proteomes" id="UP000199421"/>
    </source>
</evidence>
<dbReference type="PANTHER" id="PTHR33990:SF1">
    <property type="entry name" value="PROTEIN YJDN"/>
    <property type="match status" value="1"/>
</dbReference>
<name>A0A1H7M2G0_OLID1</name>
<evidence type="ECO:0000259" key="1">
    <source>
        <dbReference type="Pfam" id="PF06983"/>
    </source>
</evidence>
<dbReference type="Pfam" id="PF06983">
    <property type="entry name" value="3-dmu-9_3-mt"/>
    <property type="match status" value="1"/>
</dbReference>
<accession>A0A1H7M2G0</accession>
<dbReference type="AlphaFoldDB" id="A0A1H7M2G0"/>
<dbReference type="EMBL" id="FOAF01000001">
    <property type="protein sequence ID" value="SEL05279.1"/>
    <property type="molecule type" value="Genomic_DNA"/>
</dbReference>
<evidence type="ECO:0000313" key="2">
    <source>
        <dbReference type="EMBL" id="SEL05279.1"/>
    </source>
</evidence>
<proteinExistence type="predicted"/>
<sequence>MATMMNPYLNFDGKAEEAFNFYKSIFGGEFLGPINKMKDAPGTEDLPEDEKNRVMHVSLPIGGGTILMASDICPSMGHKLTVGNNVYVSLHPDSREEADRLFNGLSDGGTIEMPLEDAFWGDYFGSFTDKFGIKWMINYNPNQRK</sequence>
<dbReference type="SUPFAM" id="SSF54593">
    <property type="entry name" value="Glyoxalase/Bleomycin resistance protein/Dihydroxybiphenyl dioxygenase"/>
    <property type="match status" value="1"/>
</dbReference>
<gene>
    <name evidence="2" type="ORF">SAMN05661044_01839</name>
</gene>
<dbReference type="CDD" id="cd06588">
    <property type="entry name" value="PhnB_like"/>
    <property type="match status" value="1"/>
</dbReference>
<feature type="domain" description="PhnB-like" evidence="1">
    <location>
        <begin position="6"/>
        <end position="137"/>
    </location>
</feature>
<dbReference type="InterPro" id="IPR029068">
    <property type="entry name" value="Glyas_Bleomycin-R_OHBP_Dase"/>
</dbReference>
<dbReference type="Gene3D" id="3.10.180.10">
    <property type="entry name" value="2,3-Dihydroxybiphenyl 1,2-Dioxygenase, domain 1"/>
    <property type="match status" value="1"/>
</dbReference>
<keyword evidence="3" id="KW-1185">Reference proteome</keyword>
<dbReference type="InterPro" id="IPR028973">
    <property type="entry name" value="PhnB-like"/>
</dbReference>
<dbReference type="Proteomes" id="UP000199421">
    <property type="component" value="Unassembled WGS sequence"/>
</dbReference>
<dbReference type="STRING" id="407022.SAMN05661044_01839"/>
<organism evidence="2 3">
    <name type="scientific">Olivibacter domesticus</name>
    <name type="common">Pseudosphingobacterium domesticum</name>
    <dbReference type="NCBI Taxonomy" id="407022"/>
    <lineage>
        <taxon>Bacteria</taxon>
        <taxon>Pseudomonadati</taxon>
        <taxon>Bacteroidota</taxon>
        <taxon>Sphingobacteriia</taxon>
        <taxon>Sphingobacteriales</taxon>
        <taxon>Sphingobacteriaceae</taxon>
        <taxon>Olivibacter</taxon>
    </lineage>
</organism>
<dbReference type="RefSeq" id="WP_202907772.1">
    <property type="nucleotide sequence ID" value="NZ_FOAF01000001.1"/>
</dbReference>
<protein>
    <submittedName>
        <fullName evidence="2">PhnB protein</fullName>
    </submittedName>
</protein>
<reference evidence="3" key="1">
    <citation type="submission" date="2016-10" db="EMBL/GenBank/DDBJ databases">
        <authorList>
            <person name="Varghese N."/>
            <person name="Submissions S."/>
        </authorList>
    </citation>
    <scope>NUCLEOTIDE SEQUENCE [LARGE SCALE GENOMIC DNA]</scope>
    <source>
        <strain evidence="3">DSM 18733</strain>
    </source>
</reference>
<dbReference type="PANTHER" id="PTHR33990">
    <property type="entry name" value="PROTEIN YJDN-RELATED"/>
    <property type="match status" value="1"/>
</dbReference>